<name>A0A8H5HKF6_9AGAR</name>
<dbReference type="AlphaFoldDB" id="A0A8H5HKF6"/>
<gene>
    <name evidence="2" type="ORF">D9615_001306</name>
</gene>
<proteinExistence type="predicted"/>
<feature type="compositionally biased region" description="Low complexity" evidence="1">
    <location>
        <begin position="230"/>
        <end position="244"/>
    </location>
</feature>
<feature type="region of interest" description="Disordered" evidence="1">
    <location>
        <begin position="203"/>
        <end position="251"/>
    </location>
</feature>
<comment type="caution">
    <text evidence="2">The sequence shown here is derived from an EMBL/GenBank/DDBJ whole genome shotgun (WGS) entry which is preliminary data.</text>
</comment>
<keyword evidence="3" id="KW-1185">Reference proteome</keyword>
<dbReference type="Proteomes" id="UP000565441">
    <property type="component" value="Unassembled WGS sequence"/>
</dbReference>
<evidence type="ECO:0000256" key="1">
    <source>
        <dbReference type="SAM" id="MobiDB-lite"/>
    </source>
</evidence>
<dbReference type="EMBL" id="JAACJP010000004">
    <property type="protein sequence ID" value="KAF5384829.1"/>
    <property type="molecule type" value="Genomic_DNA"/>
</dbReference>
<sequence>MSGSTRYKLRPRLSLIQNQSITMSSTHTGHIFNVSEATGKHQAEFETTAAEAQIEAPTAKIAREIEENAEHVHDVAHDAADAAKAKGRALTGTPPSAIDQLQQQARQKTEAAVAEGHHDVDAAKAVGAGYVEQVKTMAAHAIATAQSYLPASVGGHTSTTAQPASGVASSIQGGAATVVDTTKEYVASAQEAVKPHIEHVKGAVQGGPATPASSTGIPATSAPLESGPHTIGTPYPATTTTQETKVAENAT</sequence>
<reference evidence="2 3" key="1">
    <citation type="journal article" date="2020" name="ISME J.">
        <title>Uncovering the hidden diversity of litter-decomposition mechanisms in mushroom-forming fungi.</title>
        <authorList>
            <person name="Floudas D."/>
            <person name="Bentzer J."/>
            <person name="Ahren D."/>
            <person name="Johansson T."/>
            <person name="Persson P."/>
            <person name="Tunlid A."/>
        </authorList>
    </citation>
    <scope>NUCLEOTIDE SEQUENCE [LARGE SCALE GENOMIC DNA]</scope>
    <source>
        <strain evidence="2 3">CBS 661.87</strain>
    </source>
</reference>
<organism evidence="2 3">
    <name type="scientific">Tricholomella constricta</name>
    <dbReference type="NCBI Taxonomy" id="117010"/>
    <lineage>
        <taxon>Eukaryota</taxon>
        <taxon>Fungi</taxon>
        <taxon>Dikarya</taxon>
        <taxon>Basidiomycota</taxon>
        <taxon>Agaricomycotina</taxon>
        <taxon>Agaricomycetes</taxon>
        <taxon>Agaricomycetidae</taxon>
        <taxon>Agaricales</taxon>
        <taxon>Tricholomatineae</taxon>
        <taxon>Lyophyllaceae</taxon>
        <taxon>Tricholomella</taxon>
    </lineage>
</organism>
<evidence type="ECO:0000313" key="2">
    <source>
        <dbReference type="EMBL" id="KAF5384829.1"/>
    </source>
</evidence>
<evidence type="ECO:0000313" key="3">
    <source>
        <dbReference type="Proteomes" id="UP000565441"/>
    </source>
</evidence>
<dbReference type="OrthoDB" id="3269666at2759"/>
<protein>
    <submittedName>
        <fullName evidence="2">Uncharacterized protein</fullName>
    </submittedName>
</protein>
<accession>A0A8H5HKF6</accession>